<sequence length="162" mass="19451">MDANNHLLKKSLYIIVILFGFNCCNDKKIKEDINIYDTESKFLTLNNAKGKYYFVPSLSDNQNPNYKTFSLKKGDTLYFEIKSDSTFIYNYFYHDRMRRIDNYKGKIIKNLVDKNKIFIPFPNGSFDVQGFLTTNKDTIFYTRLSMEHYENYEYQLFYKKVK</sequence>
<comment type="caution">
    <text evidence="1">The sequence shown here is derived from an EMBL/GenBank/DDBJ whole genome shotgun (WGS) entry which is preliminary data.</text>
</comment>
<evidence type="ECO:0000313" key="1">
    <source>
        <dbReference type="EMBL" id="NRS93912.1"/>
    </source>
</evidence>
<name>A0A8J8GCC3_9FLAO</name>
<evidence type="ECO:0000313" key="2">
    <source>
        <dbReference type="Proteomes" id="UP000610746"/>
    </source>
</evidence>
<dbReference type="AlphaFoldDB" id="A0A8J8GCC3"/>
<dbReference type="Proteomes" id="UP000610746">
    <property type="component" value="Unassembled WGS sequence"/>
</dbReference>
<reference evidence="1" key="1">
    <citation type="submission" date="2020-05" db="EMBL/GenBank/DDBJ databases">
        <title>Genomic Encyclopedia of Type Strains, Phase IV (KMG-V): Genome sequencing to study the core and pangenomes of soil and plant-associated prokaryotes.</title>
        <authorList>
            <person name="Whitman W."/>
        </authorList>
    </citation>
    <scope>NUCLEOTIDE SEQUENCE</scope>
    <source>
        <strain evidence="1">16F</strain>
    </source>
</reference>
<gene>
    <name evidence="1" type="ORF">HNQ03_003004</name>
</gene>
<accession>A0A8J8GCC3</accession>
<dbReference type="EMBL" id="JABSNO010000032">
    <property type="protein sequence ID" value="NRS93912.1"/>
    <property type="molecule type" value="Genomic_DNA"/>
</dbReference>
<proteinExistence type="predicted"/>
<keyword evidence="2" id="KW-1185">Reference proteome</keyword>
<organism evidence="1 2">
    <name type="scientific">Frigoriflavimonas asaccharolytica</name>
    <dbReference type="NCBI Taxonomy" id="2735899"/>
    <lineage>
        <taxon>Bacteria</taxon>
        <taxon>Pseudomonadati</taxon>
        <taxon>Bacteroidota</taxon>
        <taxon>Flavobacteriia</taxon>
        <taxon>Flavobacteriales</taxon>
        <taxon>Weeksellaceae</taxon>
        <taxon>Frigoriflavimonas</taxon>
    </lineage>
</organism>
<protein>
    <submittedName>
        <fullName evidence="1">Uncharacterized protein</fullName>
    </submittedName>
</protein>
<dbReference type="RefSeq" id="WP_173780451.1">
    <property type="nucleotide sequence ID" value="NZ_JABSNO010000032.1"/>
</dbReference>